<dbReference type="GO" id="GO:0005524">
    <property type="term" value="F:ATP binding"/>
    <property type="evidence" value="ECO:0007669"/>
    <property type="project" value="UniProtKB-KW"/>
</dbReference>
<dbReference type="Proteomes" id="UP000620266">
    <property type="component" value="Unassembled WGS sequence"/>
</dbReference>
<keyword evidence="5 8" id="KW-0067">ATP-binding</keyword>
<feature type="transmembrane region" description="Helical" evidence="8">
    <location>
        <begin position="130"/>
        <end position="149"/>
    </location>
</feature>
<dbReference type="GO" id="GO:0016020">
    <property type="term" value="C:membrane"/>
    <property type="evidence" value="ECO:0007669"/>
    <property type="project" value="UniProtKB-SubCell"/>
</dbReference>
<protein>
    <recommendedName>
        <fullName evidence="8">ADP,ATP carrier protein</fullName>
    </recommendedName>
</protein>
<dbReference type="InterPro" id="IPR036259">
    <property type="entry name" value="MFS_trans_sf"/>
</dbReference>
<evidence type="ECO:0000256" key="3">
    <source>
        <dbReference type="ARBA" id="ARBA00022692"/>
    </source>
</evidence>
<keyword evidence="2 8" id="KW-0813">Transport</keyword>
<evidence type="ECO:0000256" key="8">
    <source>
        <dbReference type="RuleBase" id="RU363121"/>
    </source>
</evidence>
<dbReference type="Pfam" id="PF03219">
    <property type="entry name" value="TLC"/>
    <property type="match status" value="1"/>
</dbReference>
<evidence type="ECO:0000313" key="9">
    <source>
        <dbReference type="EMBL" id="GGC14161.1"/>
    </source>
</evidence>
<keyword evidence="3 8" id="KW-0812">Transmembrane</keyword>
<feature type="transmembrane region" description="Helical" evidence="8">
    <location>
        <begin position="99"/>
        <end position="118"/>
    </location>
</feature>
<name>A0A8J2UPX7_9BURK</name>
<feature type="transmembrane region" description="Helical" evidence="8">
    <location>
        <begin position="161"/>
        <end position="183"/>
    </location>
</feature>
<proteinExistence type="inferred from homology"/>
<keyword evidence="10" id="KW-1185">Reference proteome</keyword>
<organism evidence="9 10">
    <name type="scientific">Oxalicibacterium flavum</name>
    <dbReference type="NCBI Taxonomy" id="179467"/>
    <lineage>
        <taxon>Bacteria</taxon>
        <taxon>Pseudomonadati</taxon>
        <taxon>Pseudomonadota</taxon>
        <taxon>Betaproteobacteria</taxon>
        <taxon>Burkholderiales</taxon>
        <taxon>Oxalobacteraceae</taxon>
        <taxon>Oxalicibacterium</taxon>
    </lineage>
</organism>
<feature type="transmembrane region" description="Helical" evidence="8">
    <location>
        <begin position="189"/>
        <end position="212"/>
    </location>
</feature>
<feature type="transmembrane region" description="Helical" evidence="8">
    <location>
        <begin position="66"/>
        <end position="87"/>
    </location>
</feature>
<evidence type="ECO:0000256" key="4">
    <source>
        <dbReference type="ARBA" id="ARBA00022741"/>
    </source>
</evidence>
<comment type="subcellular location">
    <subcellularLocation>
        <location evidence="1 8">Membrane</location>
        <topology evidence="1 8">Multi-pass membrane protein</topology>
    </subcellularLocation>
</comment>
<dbReference type="Gene3D" id="1.20.1250.20">
    <property type="entry name" value="MFS general substrate transporter like domains"/>
    <property type="match status" value="1"/>
</dbReference>
<keyword evidence="4 8" id="KW-0547">Nucleotide-binding</keyword>
<evidence type="ECO:0000256" key="6">
    <source>
        <dbReference type="ARBA" id="ARBA00022989"/>
    </source>
</evidence>
<feature type="transmembrane region" description="Helical" evidence="8">
    <location>
        <begin position="398"/>
        <end position="430"/>
    </location>
</feature>
<dbReference type="InterPro" id="IPR004667">
    <property type="entry name" value="ADP_ATP_car_bac_type"/>
</dbReference>
<dbReference type="PANTHER" id="PTHR43596">
    <property type="entry name" value="ADP,ATP CARRIER PROTEIN"/>
    <property type="match status" value="1"/>
</dbReference>
<evidence type="ECO:0000256" key="1">
    <source>
        <dbReference type="ARBA" id="ARBA00004141"/>
    </source>
</evidence>
<gene>
    <name evidence="9" type="ORF">GCM10007205_23770</name>
</gene>
<sequence length="440" mass="47870">MNDSGIQTSKRTAWWQAYITRLLDVRPGEGRLLAWGGLCIFSLMTAYYVLRPVRDMLGVAGGVENLPWLFTGTLLAMLAVTPAYAALVRALPRRRFIPLVYLFFISNLVLFAFLFALASAPQQVWIGRGFFIWLSVFNLFVVSVFWALMADLFEPVRAKRLFGGLAAAASVGAIAGSGVTATMARALPLPALMLCAALLLALAILCVARTLAAAGALHGRSAQAARDAEEQAIGGGILAGITHTLRSPYLANICFYMLAYSITSTFLYFQQATIARDAFADNAERTAFFAAVDLTVNTLTLLVQLFLTGRLLRVFGVTVAAAFLPALTLLGFGVFAAFPVLAVLVAFQVLRRVGNFGLSRPTRELLFTVLPREDKYKAKNVIDTVVYRLGDQLGSWSYALLGALGFGMVGVSLIALPLAFAWMLNGVWLGRRQQAMQMRR</sequence>
<feature type="transmembrane region" description="Helical" evidence="8">
    <location>
        <begin position="288"/>
        <end position="307"/>
    </location>
</feature>
<evidence type="ECO:0000313" key="10">
    <source>
        <dbReference type="Proteomes" id="UP000620266"/>
    </source>
</evidence>
<dbReference type="EMBL" id="BMCG01000004">
    <property type="protein sequence ID" value="GGC14161.1"/>
    <property type="molecule type" value="Genomic_DNA"/>
</dbReference>
<feature type="transmembrane region" description="Helical" evidence="8">
    <location>
        <begin position="249"/>
        <end position="268"/>
    </location>
</feature>
<dbReference type="SUPFAM" id="SSF103473">
    <property type="entry name" value="MFS general substrate transporter"/>
    <property type="match status" value="1"/>
</dbReference>
<reference evidence="9" key="1">
    <citation type="journal article" date="2014" name="Int. J. Syst. Evol. Microbiol.">
        <title>Complete genome sequence of Corynebacterium casei LMG S-19264T (=DSM 44701T), isolated from a smear-ripened cheese.</title>
        <authorList>
            <consortium name="US DOE Joint Genome Institute (JGI-PGF)"/>
            <person name="Walter F."/>
            <person name="Albersmeier A."/>
            <person name="Kalinowski J."/>
            <person name="Ruckert C."/>
        </authorList>
    </citation>
    <scope>NUCLEOTIDE SEQUENCE</scope>
    <source>
        <strain evidence="9">CCM 7086</strain>
    </source>
</reference>
<comment type="caution">
    <text evidence="9">The sequence shown here is derived from an EMBL/GenBank/DDBJ whole genome shotgun (WGS) entry which is preliminary data.</text>
</comment>
<feature type="transmembrane region" description="Helical" evidence="8">
    <location>
        <begin position="32"/>
        <end position="50"/>
    </location>
</feature>
<accession>A0A8J2UPX7</accession>
<dbReference type="GO" id="GO:0005471">
    <property type="term" value="F:ATP:ADP antiporter activity"/>
    <property type="evidence" value="ECO:0007669"/>
    <property type="project" value="InterPro"/>
</dbReference>
<keyword evidence="6 8" id="KW-1133">Transmembrane helix</keyword>
<dbReference type="AlphaFoldDB" id="A0A8J2UPX7"/>
<evidence type="ECO:0000256" key="5">
    <source>
        <dbReference type="ARBA" id="ARBA00022840"/>
    </source>
</evidence>
<evidence type="ECO:0000256" key="7">
    <source>
        <dbReference type="ARBA" id="ARBA00023136"/>
    </source>
</evidence>
<evidence type="ECO:0000256" key="2">
    <source>
        <dbReference type="ARBA" id="ARBA00022448"/>
    </source>
</evidence>
<comment type="similarity">
    <text evidence="8">Belongs to the ADP/ATP translocase tlc family.</text>
</comment>
<dbReference type="RefSeq" id="WP_229729019.1">
    <property type="nucleotide sequence ID" value="NZ_BMCG01000004.1"/>
</dbReference>
<reference evidence="9" key="2">
    <citation type="submission" date="2020-09" db="EMBL/GenBank/DDBJ databases">
        <authorList>
            <person name="Sun Q."/>
            <person name="Sedlacek I."/>
        </authorList>
    </citation>
    <scope>NUCLEOTIDE SEQUENCE</scope>
    <source>
        <strain evidence="9">CCM 7086</strain>
    </source>
</reference>
<keyword evidence="7 8" id="KW-0472">Membrane</keyword>
<feature type="transmembrane region" description="Helical" evidence="8">
    <location>
        <begin position="314"/>
        <end position="347"/>
    </location>
</feature>
<dbReference type="PANTHER" id="PTHR43596:SF1">
    <property type="entry name" value="ADP,ATP CARRIER PROTEIN"/>
    <property type="match status" value="1"/>
</dbReference>